<dbReference type="Gene3D" id="3.40.30.10">
    <property type="entry name" value="Glutaredoxin"/>
    <property type="match status" value="1"/>
</dbReference>
<dbReference type="Pfam" id="PF01323">
    <property type="entry name" value="DSBA"/>
    <property type="match status" value="1"/>
</dbReference>
<dbReference type="AlphaFoldDB" id="A0AAE0GW28"/>
<dbReference type="InterPro" id="IPR036249">
    <property type="entry name" value="Thioredoxin-like_sf"/>
</dbReference>
<reference evidence="2 3" key="1">
    <citation type="journal article" date="2015" name="Genome Biol. Evol.">
        <title>Comparative Genomics of a Bacterivorous Green Alga Reveals Evolutionary Causalities and Consequences of Phago-Mixotrophic Mode of Nutrition.</title>
        <authorList>
            <person name="Burns J.A."/>
            <person name="Paasch A."/>
            <person name="Narechania A."/>
            <person name="Kim E."/>
        </authorList>
    </citation>
    <scope>NUCLEOTIDE SEQUENCE [LARGE SCALE GENOMIC DNA]</scope>
    <source>
        <strain evidence="2 3">PLY_AMNH</strain>
    </source>
</reference>
<proteinExistence type="predicted"/>
<evidence type="ECO:0000313" key="2">
    <source>
        <dbReference type="EMBL" id="KAK3285253.1"/>
    </source>
</evidence>
<dbReference type="GO" id="GO:0016491">
    <property type="term" value="F:oxidoreductase activity"/>
    <property type="evidence" value="ECO:0007669"/>
    <property type="project" value="InterPro"/>
</dbReference>
<dbReference type="PANTHER" id="PTHR13887:SF41">
    <property type="entry name" value="THIOREDOXIN SUPERFAMILY PROTEIN"/>
    <property type="match status" value="1"/>
</dbReference>
<dbReference type="EMBL" id="LGRX02001902">
    <property type="protein sequence ID" value="KAK3285253.1"/>
    <property type="molecule type" value="Genomic_DNA"/>
</dbReference>
<protein>
    <recommendedName>
        <fullName evidence="1">DSBA-like thioredoxin domain-containing protein</fullName>
    </recommendedName>
</protein>
<evidence type="ECO:0000313" key="3">
    <source>
        <dbReference type="Proteomes" id="UP001190700"/>
    </source>
</evidence>
<feature type="domain" description="DSBA-like thioredoxin" evidence="1">
    <location>
        <begin position="8"/>
        <end position="126"/>
    </location>
</feature>
<name>A0AAE0GW28_9CHLO</name>
<keyword evidence="3" id="KW-1185">Reference proteome</keyword>
<dbReference type="SUPFAM" id="SSF52833">
    <property type="entry name" value="Thioredoxin-like"/>
    <property type="match status" value="1"/>
</dbReference>
<dbReference type="Proteomes" id="UP001190700">
    <property type="component" value="Unassembled WGS sequence"/>
</dbReference>
<dbReference type="InterPro" id="IPR001853">
    <property type="entry name" value="DSBA-like_thioredoxin_dom"/>
</dbReference>
<sequence length="161" mass="18046">MGKEAGYSFNMDVKLSDTMDSHRIYLLAEKQDLGEPLAEEVSRRYFEDGALLADRRMLLDVARSVGVTGGEEYLDSENGYEDVRASLREAQRMGIHSIPVFIFQYAGEVLKITHGSSSIQEFEQVLRELPGLISKQKQSDKCPYLPNVEASFIGFLPTTSC</sequence>
<organism evidence="2 3">
    <name type="scientific">Cymbomonas tetramitiformis</name>
    <dbReference type="NCBI Taxonomy" id="36881"/>
    <lineage>
        <taxon>Eukaryota</taxon>
        <taxon>Viridiplantae</taxon>
        <taxon>Chlorophyta</taxon>
        <taxon>Pyramimonadophyceae</taxon>
        <taxon>Pyramimonadales</taxon>
        <taxon>Pyramimonadaceae</taxon>
        <taxon>Cymbomonas</taxon>
    </lineage>
</organism>
<comment type="caution">
    <text evidence="2">The sequence shown here is derived from an EMBL/GenBank/DDBJ whole genome shotgun (WGS) entry which is preliminary data.</text>
</comment>
<gene>
    <name evidence="2" type="ORF">CYMTET_7129</name>
</gene>
<evidence type="ECO:0000259" key="1">
    <source>
        <dbReference type="Pfam" id="PF01323"/>
    </source>
</evidence>
<dbReference type="PANTHER" id="PTHR13887">
    <property type="entry name" value="GLUTATHIONE S-TRANSFERASE KAPPA"/>
    <property type="match status" value="1"/>
</dbReference>
<accession>A0AAE0GW28</accession>